<feature type="signal peptide" evidence="1">
    <location>
        <begin position="1"/>
        <end position="23"/>
    </location>
</feature>
<evidence type="ECO:0008006" key="4">
    <source>
        <dbReference type="Google" id="ProtNLM"/>
    </source>
</evidence>
<gene>
    <name evidence="2" type="ORF">DSCOOX_61470</name>
</gene>
<reference evidence="2 3" key="1">
    <citation type="submission" date="2019-11" db="EMBL/GenBank/DDBJ databases">
        <title>Comparative genomics of hydrocarbon-degrading Desulfosarcina strains.</title>
        <authorList>
            <person name="Watanabe M."/>
            <person name="Kojima H."/>
            <person name="Fukui M."/>
        </authorList>
    </citation>
    <scope>NUCLEOTIDE SEQUENCE [LARGE SCALE GENOMIC DNA]</scope>
    <source>
        <strain evidence="3">oXyS1</strain>
    </source>
</reference>
<accession>A0A5K8AJT4</accession>
<dbReference type="SUPFAM" id="SSF50494">
    <property type="entry name" value="Trypsin-like serine proteases"/>
    <property type="match status" value="1"/>
</dbReference>
<feature type="chain" id="PRO_5024446135" description="Serine protease" evidence="1">
    <location>
        <begin position="24"/>
        <end position="301"/>
    </location>
</feature>
<dbReference type="Gene3D" id="2.40.10.10">
    <property type="entry name" value="Trypsin-like serine proteases"/>
    <property type="match status" value="1"/>
</dbReference>
<proteinExistence type="predicted"/>
<protein>
    <recommendedName>
        <fullName evidence="4">Serine protease</fullName>
    </recommendedName>
</protein>
<dbReference type="InterPro" id="IPR043504">
    <property type="entry name" value="Peptidase_S1_PA_chymotrypsin"/>
</dbReference>
<dbReference type="Pfam" id="PF13365">
    <property type="entry name" value="Trypsin_2"/>
    <property type="match status" value="1"/>
</dbReference>
<dbReference type="Proteomes" id="UP000422108">
    <property type="component" value="Chromosome"/>
</dbReference>
<sequence length="301" mass="32098">MKLPVVVLAVIVFGLSFHMSAYASEWETVVGQDDLGNMDTTAQENSSINSSTAINAEDRAKGVGLVVVAVPGHGPIPRGTAWLYKTDVLATNAHVALAVKDVLNVCEKESVSGCVPYYLPNQSKGKFIQIVNFSIHSDYKKIGVDMNGKSPVNSPDVALMRLKEKLPFPLSVASKETLKNLNPGDAIQYIGFPTENLQGGNVNCNNVLATTQSGTISAVSDWWLGDSGPEANKVIRHDMGVTGGASGSPIFNKDGQVIGLVNAMNIVPIVKFTKSGKVNVIRTPNAAMVNYGIRVDLLENM</sequence>
<name>A0A5K8AJT4_9BACT</name>
<evidence type="ECO:0000313" key="3">
    <source>
        <dbReference type="Proteomes" id="UP000422108"/>
    </source>
</evidence>
<keyword evidence="1" id="KW-0732">Signal</keyword>
<organism evidence="2 3">
    <name type="scientific">Desulfosarcina ovata subsp. ovata</name>
    <dbReference type="NCBI Taxonomy" id="2752305"/>
    <lineage>
        <taxon>Bacteria</taxon>
        <taxon>Pseudomonadati</taxon>
        <taxon>Thermodesulfobacteriota</taxon>
        <taxon>Desulfobacteria</taxon>
        <taxon>Desulfobacterales</taxon>
        <taxon>Desulfosarcinaceae</taxon>
        <taxon>Desulfosarcina</taxon>
    </lineage>
</organism>
<dbReference type="EMBL" id="AP021879">
    <property type="protein sequence ID" value="BBO92967.1"/>
    <property type="molecule type" value="Genomic_DNA"/>
</dbReference>
<evidence type="ECO:0000313" key="2">
    <source>
        <dbReference type="EMBL" id="BBO92967.1"/>
    </source>
</evidence>
<keyword evidence="3" id="KW-1185">Reference proteome</keyword>
<evidence type="ECO:0000256" key="1">
    <source>
        <dbReference type="SAM" id="SignalP"/>
    </source>
</evidence>
<dbReference type="InterPro" id="IPR009003">
    <property type="entry name" value="Peptidase_S1_PA"/>
</dbReference>
<dbReference type="AlphaFoldDB" id="A0A5K8AJT4"/>
<dbReference type="RefSeq" id="WP_155313642.1">
    <property type="nucleotide sequence ID" value="NZ_AP021879.1"/>
</dbReference>